<evidence type="ECO:0000256" key="1">
    <source>
        <dbReference type="ARBA" id="ARBA00001946"/>
    </source>
</evidence>
<dbReference type="InterPro" id="IPR005907">
    <property type="entry name" value="G1P_thy_trans_s"/>
</dbReference>
<dbReference type="CDD" id="cd04181">
    <property type="entry name" value="NTP_transferase"/>
    <property type="match status" value="1"/>
</dbReference>
<evidence type="ECO:0000313" key="11">
    <source>
        <dbReference type="EMBL" id="GJD93570.1"/>
    </source>
</evidence>
<dbReference type="EC" id="2.7.7.24" evidence="3"/>
<keyword evidence="6" id="KW-0479">Metal-binding</keyword>
<dbReference type="PANTHER" id="PTHR43532">
    <property type="entry name" value="GLUCOSE-1-PHOSPHATE THYMIDYLYLTRANSFERASE"/>
    <property type="match status" value="1"/>
</dbReference>
<reference evidence="11" key="1">
    <citation type="journal article" date="2021" name="Front. Microbiol.">
        <title>Comprehensive Comparative Genomics and Phenotyping of Methylobacterium Species.</title>
        <authorList>
            <person name="Alessa O."/>
            <person name="Ogura Y."/>
            <person name="Fujitani Y."/>
            <person name="Takami H."/>
            <person name="Hayashi T."/>
            <person name="Sahin N."/>
            <person name="Tani A."/>
        </authorList>
    </citation>
    <scope>NUCLEOTIDE SEQUENCE</scope>
    <source>
        <strain evidence="11">DSM 19015</strain>
    </source>
</reference>
<comment type="similarity">
    <text evidence="2">Belongs to the glucose-1-phosphate thymidylyltransferase family.</text>
</comment>
<gene>
    <name evidence="11" type="ORF">OCOJLMKI_0766</name>
</gene>
<evidence type="ECO:0000313" key="12">
    <source>
        <dbReference type="Proteomes" id="UP001055125"/>
    </source>
</evidence>
<evidence type="ECO:0000256" key="2">
    <source>
        <dbReference type="ARBA" id="ARBA00010480"/>
    </source>
</evidence>
<name>A0ABQ4RVL3_9HYPH</name>
<evidence type="ECO:0000256" key="5">
    <source>
        <dbReference type="ARBA" id="ARBA00022695"/>
    </source>
</evidence>
<keyword evidence="7" id="KW-0460">Magnesium</keyword>
<accession>A0ABQ4RVL3</accession>
<comment type="caution">
    <text evidence="11">The sequence shown here is derived from an EMBL/GenBank/DDBJ whole genome shotgun (WGS) entry which is preliminary data.</text>
</comment>
<feature type="domain" description="Nucleotidyl transferase" evidence="10">
    <location>
        <begin position="3"/>
        <end position="237"/>
    </location>
</feature>
<keyword evidence="12" id="KW-1185">Reference proteome</keyword>
<dbReference type="PANTHER" id="PTHR43532:SF1">
    <property type="entry name" value="GLUCOSE-1-PHOSPHATE THYMIDYLYLTRANSFERASE 1"/>
    <property type="match status" value="1"/>
</dbReference>
<evidence type="ECO:0000256" key="6">
    <source>
        <dbReference type="ARBA" id="ARBA00022723"/>
    </source>
</evidence>
<evidence type="ECO:0000256" key="9">
    <source>
        <dbReference type="SAM" id="MobiDB-lite"/>
    </source>
</evidence>
<keyword evidence="5" id="KW-0548">Nucleotidyltransferase</keyword>
<evidence type="ECO:0000256" key="7">
    <source>
        <dbReference type="ARBA" id="ARBA00022842"/>
    </source>
</evidence>
<dbReference type="InterPro" id="IPR029044">
    <property type="entry name" value="Nucleotide-diphossugar_trans"/>
</dbReference>
<dbReference type="RefSeq" id="WP_238242772.1">
    <property type="nucleotide sequence ID" value="NZ_BPQP01000010.1"/>
</dbReference>
<organism evidence="11 12">
    <name type="scientific">Methylobacterium iners</name>
    <dbReference type="NCBI Taxonomy" id="418707"/>
    <lineage>
        <taxon>Bacteria</taxon>
        <taxon>Pseudomonadati</taxon>
        <taxon>Pseudomonadota</taxon>
        <taxon>Alphaproteobacteria</taxon>
        <taxon>Hyphomicrobiales</taxon>
        <taxon>Methylobacteriaceae</taxon>
        <taxon>Methylobacterium</taxon>
    </lineage>
</organism>
<sequence length="274" mass="29557">MWGIVPAAGRGSRIQPLAFSKELLPVGARLRDGAERPCAVSEYLVERMLRGGATRICFVISPGKSDIVEYYGAGYGHVPIAYVVQPQASGLCDAIFRALPLVAPDEPVIVGLPDTVWFPEDALTALPEDALSFLLFPVDHPERFDAVVLDGDDRVREIQVKRADATSNWIWGAFKMPGRVLGDLHALWQARLCTDEYIGTLVNAYLAQGGRAFGVRAGRSYVDVGTLDGYRSALALLAESGPDGRPERLSLGGPAAHDASRFSPGPSMRGDLRP</sequence>
<evidence type="ECO:0000259" key="10">
    <source>
        <dbReference type="Pfam" id="PF00483"/>
    </source>
</evidence>
<dbReference type="Pfam" id="PF00483">
    <property type="entry name" value="NTP_transferase"/>
    <property type="match status" value="1"/>
</dbReference>
<dbReference type="EMBL" id="BPQP01000010">
    <property type="protein sequence ID" value="GJD93570.1"/>
    <property type="molecule type" value="Genomic_DNA"/>
</dbReference>
<dbReference type="InterPro" id="IPR005835">
    <property type="entry name" value="NTP_transferase_dom"/>
</dbReference>
<evidence type="ECO:0000256" key="8">
    <source>
        <dbReference type="ARBA" id="ARBA00049336"/>
    </source>
</evidence>
<evidence type="ECO:0000256" key="4">
    <source>
        <dbReference type="ARBA" id="ARBA00022679"/>
    </source>
</evidence>
<evidence type="ECO:0000256" key="3">
    <source>
        <dbReference type="ARBA" id="ARBA00012461"/>
    </source>
</evidence>
<feature type="region of interest" description="Disordered" evidence="9">
    <location>
        <begin position="241"/>
        <end position="274"/>
    </location>
</feature>
<protein>
    <recommendedName>
        <fullName evidence="3">glucose-1-phosphate thymidylyltransferase</fullName>
        <ecNumber evidence="3">2.7.7.24</ecNumber>
    </recommendedName>
</protein>
<dbReference type="Gene3D" id="3.90.550.10">
    <property type="entry name" value="Spore Coat Polysaccharide Biosynthesis Protein SpsA, Chain A"/>
    <property type="match status" value="1"/>
</dbReference>
<comment type="cofactor">
    <cofactor evidence="1">
        <name>Mg(2+)</name>
        <dbReference type="ChEBI" id="CHEBI:18420"/>
    </cofactor>
</comment>
<proteinExistence type="inferred from homology"/>
<reference evidence="11" key="2">
    <citation type="submission" date="2021-08" db="EMBL/GenBank/DDBJ databases">
        <authorList>
            <person name="Tani A."/>
            <person name="Ola A."/>
            <person name="Ogura Y."/>
            <person name="Katsura K."/>
            <person name="Hayashi T."/>
        </authorList>
    </citation>
    <scope>NUCLEOTIDE SEQUENCE</scope>
    <source>
        <strain evidence="11">DSM 19015</strain>
    </source>
</reference>
<dbReference type="Proteomes" id="UP001055125">
    <property type="component" value="Unassembled WGS sequence"/>
</dbReference>
<keyword evidence="4" id="KW-0808">Transferase</keyword>
<dbReference type="SUPFAM" id="SSF53448">
    <property type="entry name" value="Nucleotide-diphospho-sugar transferases"/>
    <property type="match status" value="1"/>
</dbReference>
<comment type="catalytic activity">
    <reaction evidence="8">
        <text>dTTP + alpha-D-glucose 1-phosphate + H(+) = dTDP-alpha-D-glucose + diphosphate</text>
        <dbReference type="Rhea" id="RHEA:15225"/>
        <dbReference type="ChEBI" id="CHEBI:15378"/>
        <dbReference type="ChEBI" id="CHEBI:33019"/>
        <dbReference type="ChEBI" id="CHEBI:37568"/>
        <dbReference type="ChEBI" id="CHEBI:57477"/>
        <dbReference type="ChEBI" id="CHEBI:58601"/>
        <dbReference type="EC" id="2.7.7.24"/>
    </reaction>
</comment>